<dbReference type="InterPro" id="IPR013875">
    <property type="entry name" value="Pam17"/>
</dbReference>
<evidence type="ECO:0000313" key="14">
    <source>
        <dbReference type="EMBL" id="UQC86246.1"/>
    </source>
</evidence>
<feature type="transmembrane region" description="Helical" evidence="12">
    <location>
        <begin position="237"/>
        <end position="264"/>
    </location>
</feature>
<dbReference type="AlphaFoldDB" id="A0A9Q8T0V8"/>
<proteinExistence type="inferred from homology"/>
<dbReference type="GeneID" id="73345723"/>
<protein>
    <recommendedName>
        <fullName evidence="12">Presequence translocated-associated motor subunit PAM17</fullName>
    </recommendedName>
</protein>
<evidence type="ECO:0000256" key="12">
    <source>
        <dbReference type="RuleBase" id="RU367146"/>
    </source>
</evidence>
<evidence type="ECO:0000256" key="11">
    <source>
        <dbReference type="ARBA" id="ARBA00023136"/>
    </source>
</evidence>
<feature type="transmembrane region" description="Helical" evidence="12">
    <location>
        <begin position="202"/>
        <end position="225"/>
    </location>
</feature>
<keyword evidence="11 12" id="KW-0472">Membrane</keyword>
<evidence type="ECO:0000256" key="4">
    <source>
        <dbReference type="ARBA" id="ARBA00022692"/>
    </source>
</evidence>
<evidence type="ECO:0000256" key="3">
    <source>
        <dbReference type="ARBA" id="ARBA00022448"/>
    </source>
</evidence>
<evidence type="ECO:0000256" key="1">
    <source>
        <dbReference type="ARBA" id="ARBA00004448"/>
    </source>
</evidence>
<name>A0A9Q8T0V8_9PEZI</name>
<dbReference type="Proteomes" id="UP000830671">
    <property type="component" value="Chromosome 6"/>
</dbReference>
<dbReference type="GO" id="GO:0001405">
    <property type="term" value="C:PAM complex, Tim23 associated import motor"/>
    <property type="evidence" value="ECO:0007669"/>
    <property type="project" value="UniProtKB-UniRule"/>
</dbReference>
<dbReference type="PANTHER" id="PTHR28021">
    <property type="entry name" value="PRESEQUENCE TRANSLOCATED-ASSOCIATED MOTOR SUBUNIT PAM17, MITOCHONDRIAL"/>
    <property type="match status" value="1"/>
</dbReference>
<dbReference type="EMBL" id="CP019478">
    <property type="protein sequence ID" value="UQC86246.1"/>
    <property type="molecule type" value="Genomic_DNA"/>
</dbReference>
<dbReference type="RefSeq" id="XP_049147858.1">
    <property type="nucleotide sequence ID" value="XM_049290713.1"/>
</dbReference>
<evidence type="ECO:0000256" key="9">
    <source>
        <dbReference type="ARBA" id="ARBA00023010"/>
    </source>
</evidence>
<keyword evidence="7" id="KW-0809">Transit peptide</keyword>
<keyword evidence="8 12" id="KW-1133">Transmembrane helix</keyword>
<evidence type="ECO:0000256" key="7">
    <source>
        <dbReference type="ARBA" id="ARBA00022946"/>
    </source>
</evidence>
<feature type="region of interest" description="Disordered" evidence="13">
    <location>
        <begin position="39"/>
        <end position="64"/>
    </location>
</feature>
<dbReference type="PANTHER" id="PTHR28021:SF1">
    <property type="entry name" value="PRESEQUENCE TRANSLOCATED-ASSOCIATED MOTOR SUBUNIT PAM17, MITOCHONDRIAL"/>
    <property type="match status" value="1"/>
</dbReference>
<evidence type="ECO:0000313" key="15">
    <source>
        <dbReference type="Proteomes" id="UP000830671"/>
    </source>
</evidence>
<comment type="subcellular location">
    <subcellularLocation>
        <location evidence="1 12">Mitochondrion inner membrane</location>
        <topology evidence="1 12">Multi-pass membrane protein</topology>
    </subcellularLocation>
</comment>
<keyword evidence="15" id="KW-1185">Reference proteome</keyword>
<keyword evidence="10 12" id="KW-0496">Mitochondrion</keyword>
<keyword evidence="5 12" id="KW-0999">Mitochondrion inner membrane</keyword>
<keyword evidence="6 12" id="KW-0653">Protein transport</keyword>
<evidence type="ECO:0000256" key="13">
    <source>
        <dbReference type="SAM" id="MobiDB-lite"/>
    </source>
</evidence>
<gene>
    <name evidence="14" type="ORF">CLUP02_11746</name>
</gene>
<keyword evidence="9 12" id="KW-0811">Translocation</keyword>
<evidence type="ECO:0000256" key="6">
    <source>
        <dbReference type="ARBA" id="ARBA00022927"/>
    </source>
</evidence>
<evidence type="ECO:0000256" key="2">
    <source>
        <dbReference type="ARBA" id="ARBA00006837"/>
    </source>
</evidence>
<keyword evidence="3 12" id="KW-0813">Transport</keyword>
<comment type="subunit">
    <text evidence="12">Component of the PAM complex.</text>
</comment>
<comment type="function">
    <text evidence="12">Component of the PAM complex, a complex required for the translocation of transit peptide-containing proteins from the inner membrane into the mitochondrial matrix in an ATP-dependent manner.</text>
</comment>
<dbReference type="KEGG" id="clup:CLUP02_11746"/>
<sequence>MRSGEAGAAKGSVQKLRLGVYRRAAQGVKSLLRFPFLSSQTKAKPPKENLPSTRAHRNVDAHDNPNLINTLRQGLANMLTPTSTFAIRLAGQGAARASIASSIARTTACPYSTASMKQHQASARPIGLASTTGPIARTSAAFAASPSSSIVARVVRQPCSQRCNATATASAAAQQKSAPSPGDRLDWETFFQLRKSRRRWQLGFSVISGLGSFVGGAGILATGIADPLVTQIPLDPFITMGLMTMGFGALGWLIGPSVGSLVFYTLNKRWKTQMTVKEKEFFARIKKNRVDPSVSSVGNPVPDFYGEKISSVKGYRQWLKDQRAFNKKRVSFV</sequence>
<evidence type="ECO:0000256" key="8">
    <source>
        <dbReference type="ARBA" id="ARBA00022989"/>
    </source>
</evidence>
<evidence type="ECO:0000256" key="10">
    <source>
        <dbReference type="ARBA" id="ARBA00023128"/>
    </source>
</evidence>
<dbReference type="Pfam" id="PF08566">
    <property type="entry name" value="Pam17"/>
    <property type="match status" value="1"/>
</dbReference>
<accession>A0A9Q8T0V8</accession>
<reference evidence="14" key="1">
    <citation type="journal article" date="2021" name="Mol. Plant Microbe Interact.">
        <title>Complete Genome Sequence of the Plant-Pathogenic Fungus Colletotrichum lupini.</title>
        <authorList>
            <person name="Baroncelli R."/>
            <person name="Pensec F."/>
            <person name="Da Lio D."/>
            <person name="Boufleur T."/>
            <person name="Vicente I."/>
            <person name="Sarrocco S."/>
            <person name="Picot A."/>
            <person name="Baraldi E."/>
            <person name="Sukno S."/>
            <person name="Thon M."/>
            <person name="Le Floch G."/>
        </authorList>
    </citation>
    <scope>NUCLEOTIDE SEQUENCE</scope>
    <source>
        <strain evidence="14">IMI 504893</strain>
    </source>
</reference>
<keyword evidence="4 12" id="KW-0812">Transmembrane</keyword>
<dbReference type="GO" id="GO:0030150">
    <property type="term" value="P:protein import into mitochondrial matrix"/>
    <property type="evidence" value="ECO:0007669"/>
    <property type="project" value="UniProtKB-UniRule"/>
</dbReference>
<evidence type="ECO:0000256" key="5">
    <source>
        <dbReference type="ARBA" id="ARBA00022792"/>
    </source>
</evidence>
<comment type="similarity">
    <text evidence="2 12">Belongs to the PAM17 family.</text>
</comment>
<organism evidence="14 15">
    <name type="scientific">Colletotrichum lupini</name>
    <dbReference type="NCBI Taxonomy" id="145971"/>
    <lineage>
        <taxon>Eukaryota</taxon>
        <taxon>Fungi</taxon>
        <taxon>Dikarya</taxon>
        <taxon>Ascomycota</taxon>
        <taxon>Pezizomycotina</taxon>
        <taxon>Sordariomycetes</taxon>
        <taxon>Hypocreomycetidae</taxon>
        <taxon>Glomerellales</taxon>
        <taxon>Glomerellaceae</taxon>
        <taxon>Colletotrichum</taxon>
        <taxon>Colletotrichum acutatum species complex</taxon>
    </lineage>
</organism>